<sequence>MFNRFNRPLERAELVLLPNLKHLKYLLALHKHQNFNRAAEACYVSQSTLSSAIIKLEEQLTCQLIERDHKAFIFTPQGEVVVAMAQKLLVSAQELMDYGKQQGDPASGSVRIGCIPTIAPYLLTDLVKQCRQVLPGLDLYLREDSTDNLLAMLAGGEIDTAILALPVADHNFRSKVVGRDAFYIAGDAELVKLYAKDMDYQQLPQQSIFLLTHEHCLTEHAVSACQLADSSRINHFSASSLATLVQMTAYHKGFTFLPEMAVKKSLGVAEGLTIKALSPDVYREIGLLWRPTSLRQQTFLHLAQILEQLLAPAENSAKAAKAE</sequence>
<accession>A0AAE9Z8T3</accession>
<organism evidence="6 7">
    <name type="scientific">Thalassomonas viridans</name>
    <dbReference type="NCBI Taxonomy" id="137584"/>
    <lineage>
        <taxon>Bacteria</taxon>
        <taxon>Pseudomonadati</taxon>
        <taxon>Pseudomonadota</taxon>
        <taxon>Gammaproteobacteria</taxon>
        <taxon>Alteromonadales</taxon>
        <taxon>Colwelliaceae</taxon>
        <taxon>Thalassomonas</taxon>
    </lineage>
</organism>
<gene>
    <name evidence="6" type="ORF">SG34_022180</name>
</gene>
<keyword evidence="7" id="KW-1185">Reference proteome</keyword>
<evidence type="ECO:0000313" key="6">
    <source>
        <dbReference type="EMBL" id="WDE08347.1"/>
    </source>
</evidence>
<dbReference type="Proteomes" id="UP000032352">
    <property type="component" value="Chromosome"/>
</dbReference>
<evidence type="ECO:0000256" key="3">
    <source>
        <dbReference type="ARBA" id="ARBA00023125"/>
    </source>
</evidence>
<dbReference type="GO" id="GO:0032993">
    <property type="term" value="C:protein-DNA complex"/>
    <property type="evidence" value="ECO:0007669"/>
    <property type="project" value="TreeGrafter"/>
</dbReference>
<evidence type="ECO:0000256" key="2">
    <source>
        <dbReference type="ARBA" id="ARBA00023015"/>
    </source>
</evidence>
<dbReference type="SUPFAM" id="SSF53850">
    <property type="entry name" value="Periplasmic binding protein-like II"/>
    <property type="match status" value="1"/>
</dbReference>
<name>A0AAE9Z8T3_9GAMM</name>
<reference evidence="6 7" key="1">
    <citation type="journal article" date="2015" name="Genome Announc.">
        <title>Draft Genome Sequences of Marine Isolates of Thalassomonas viridans and Thalassomonas actiniarum.</title>
        <authorList>
            <person name="Olonade I."/>
            <person name="van Zyl L.J."/>
            <person name="Trindade M."/>
        </authorList>
    </citation>
    <scope>NUCLEOTIDE SEQUENCE [LARGE SCALE GENOMIC DNA]</scope>
    <source>
        <strain evidence="6 7">XOM25</strain>
    </source>
</reference>
<dbReference type="GO" id="GO:0003677">
    <property type="term" value="F:DNA binding"/>
    <property type="evidence" value="ECO:0007669"/>
    <property type="project" value="UniProtKB-KW"/>
</dbReference>
<dbReference type="InterPro" id="IPR000847">
    <property type="entry name" value="LysR_HTH_N"/>
</dbReference>
<dbReference type="GO" id="GO:0003700">
    <property type="term" value="F:DNA-binding transcription factor activity"/>
    <property type="evidence" value="ECO:0007669"/>
    <property type="project" value="InterPro"/>
</dbReference>
<dbReference type="FunFam" id="1.10.10.10:FF:000001">
    <property type="entry name" value="LysR family transcriptional regulator"/>
    <property type="match status" value="1"/>
</dbReference>
<dbReference type="InterPro" id="IPR005119">
    <property type="entry name" value="LysR_subst-bd"/>
</dbReference>
<dbReference type="AlphaFoldDB" id="A0AAE9Z8T3"/>
<keyword evidence="3" id="KW-0238">DNA-binding</keyword>
<evidence type="ECO:0000256" key="4">
    <source>
        <dbReference type="ARBA" id="ARBA00023163"/>
    </source>
</evidence>
<evidence type="ECO:0000259" key="5">
    <source>
        <dbReference type="PROSITE" id="PS50931"/>
    </source>
</evidence>
<dbReference type="SUPFAM" id="SSF46785">
    <property type="entry name" value="Winged helix' DNA-binding domain"/>
    <property type="match status" value="1"/>
</dbReference>
<dbReference type="PROSITE" id="PS50931">
    <property type="entry name" value="HTH_LYSR"/>
    <property type="match status" value="1"/>
</dbReference>
<keyword evidence="4" id="KW-0804">Transcription</keyword>
<dbReference type="Gene3D" id="3.40.190.10">
    <property type="entry name" value="Periplasmic binding protein-like II"/>
    <property type="match status" value="2"/>
</dbReference>
<dbReference type="PANTHER" id="PTHR30346:SF10">
    <property type="entry name" value="TRANSCRIPTIONAL REGULATOR OF OXIDATIVE STRESS OXYR"/>
    <property type="match status" value="1"/>
</dbReference>
<evidence type="ECO:0000256" key="1">
    <source>
        <dbReference type="ARBA" id="ARBA00009437"/>
    </source>
</evidence>
<dbReference type="InterPro" id="IPR036390">
    <property type="entry name" value="WH_DNA-bd_sf"/>
</dbReference>
<dbReference type="PANTHER" id="PTHR30346">
    <property type="entry name" value="TRANSCRIPTIONAL DUAL REGULATOR HCAR-RELATED"/>
    <property type="match status" value="1"/>
</dbReference>
<dbReference type="InterPro" id="IPR036388">
    <property type="entry name" value="WH-like_DNA-bd_sf"/>
</dbReference>
<comment type="similarity">
    <text evidence="1">Belongs to the LysR transcriptional regulatory family.</text>
</comment>
<dbReference type="Pfam" id="PF00126">
    <property type="entry name" value="HTH_1"/>
    <property type="match status" value="1"/>
</dbReference>
<dbReference type="KEGG" id="tvd:SG34_022180"/>
<feature type="domain" description="HTH lysR-type" evidence="5">
    <location>
        <begin position="18"/>
        <end position="75"/>
    </location>
</feature>
<dbReference type="PRINTS" id="PR00039">
    <property type="entry name" value="HTHLYSR"/>
</dbReference>
<keyword evidence="2" id="KW-0805">Transcription regulation</keyword>
<reference evidence="6 7" key="2">
    <citation type="journal article" date="2022" name="Mar. Drugs">
        <title>Bioassay-Guided Fractionation Leads to the Detection of Cholic Acid Generated by the Rare Thalassomonas sp.</title>
        <authorList>
            <person name="Pheiffer F."/>
            <person name="Schneider Y.K."/>
            <person name="Hansen E.H."/>
            <person name="Andersen J.H."/>
            <person name="Isaksson J."/>
            <person name="Busche T."/>
            <person name="R C."/>
            <person name="Kalinowski J."/>
            <person name="Zyl L.V."/>
            <person name="Trindade M."/>
        </authorList>
    </citation>
    <scope>NUCLEOTIDE SEQUENCE [LARGE SCALE GENOMIC DNA]</scope>
    <source>
        <strain evidence="6 7">XOM25</strain>
    </source>
</reference>
<dbReference type="Pfam" id="PF03466">
    <property type="entry name" value="LysR_substrate"/>
    <property type="match status" value="1"/>
</dbReference>
<evidence type="ECO:0000313" key="7">
    <source>
        <dbReference type="Proteomes" id="UP000032352"/>
    </source>
</evidence>
<dbReference type="Gene3D" id="1.10.10.10">
    <property type="entry name" value="Winged helix-like DNA-binding domain superfamily/Winged helix DNA-binding domain"/>
    <property type="match status" value="1"/>
</dbReference>
<proteinExistence type="inferred from homology"/>
<protein>
    <submittedName>
        <fullName evidence="6">LysR family transcriptional regulator</fullName>
    </submittedName>
</protein>
<dbReference type="EMBL" id="CP059733">
    <property type="protein sequence ID" value="WDE08347.1"/>
    <property type="molecule type" value="Genomic_DNA"/>
</dbReference>
<dbReference type="CDD" id="cd08411">
    <property type="entry name" value="PBP2_OxyR"/>
    <property type="match status" value="1"/>
</dbReference>